<dbReference type="SUPFAM" id="SSF51126">
    <property type="entry name" value="Pectin lyase-like"/>
    <property type="match status" value="1"/>
</dbReference>
<evidence type="ECO:0000256" key="1">
    <source>
        <dbReference type="ARBA" id="ARBA00000695"/>
    </source>
</evidence>
<evidence type="ECO:0000256" key="12">
    <source>
        <dbReference type="SAM" id="SignalP"/>
    </source>
</evidence>
<evidence type="ECO:0000313" key="14">
    <source>
        <dbReference type="Proteomes" id="UP000315440"/>
    </source>
</evidence>
<evidence type="ECO:0000256" key="3">
    <source>
        <dbReference type="ARBA" id="ARBA00012272"/>
    </source>
</evidence>
<comment type="catalytic activity">
    <reaction evidence="1">
        <text>Eliminative cleavage of (1-&gt;4)-alpha-D-galacturonan to give oligosaccharides with 4-deoxy-alpha-D-galact-4-enuronosyl groups at their non-reducing ends.</text>
        <dbReference type="EC" id="4.2.2.2"/>
    </reaction>
</comment>
<evidence type="ECO:0000313" key="13">
    <source>
        <dbReference type="EMBL" id="TWT90516.1"/>
    </source>
</evidence>
<dbReference type="EMBL" id="SJPQ01000001">
    <property type="protein sequence ID" value="TWT90516.1"/>
    <property type="molecule type" value="Genomic_DNA"/>
</dbReference>
<protein>
    <recommendedName>
        <fullName evidence="4">Probable pectate lyase C</fullName>
        <ecNumber evidence="3">4.2.2.2</ecNumber>
    </recommendedName>
</protein>
<evidence type="ECO:0000256" key="5">
    <source>
        <dbReference type="ARBA" id="ARBA00022723"/>
    </source>
</evidence>
<keyword evidence="12" id="KW-0732">Signal</keyword>
<dbReference type="InterPro" id="IPR018247">
    <property type="entry name" value="EF_Hand_1_Ca_BS"/>
</dbReference>
<dbReference type="InterPro" id="IPR052063">
    <property type="entry name" value="Polysaccharide_Lyase_1"/>
</dbReference>
<comment type="similarity">
    <text evidence="2">Belongs to the polysaccharide lyase 1 family.</text>
</comment>
<feature type="signal peptide" evidence="12">
    <location>
        <begin position="1"/>
        <end position="34"/>
    </location>
</feature>
<dbReference type="Proteomes" id="UP000315440">
    <property type="component" value="Unassembled WGS sequence"/>
</dbReference>
<dbReference type="Gene3D" id="1.10.1330.10">
    <property type="entry name" value="Dockerin domain"/>
    <property type="match status" value="1"/>
</dbReference>
<accession>A0A5C5ZTH2</accession>
<dbReference type="Gene3D" id="2.160.20.10">
    <property type="entry name" value="Single-stranded right-handed beta-helix, Pectin lyase-like"/>
    <property type="match status" value="1"/>
</dbReference>
<dbReference type="InterPro" id="IPR012334">
    <property type="entry name" value="Pectin_lyas_fold"/>
</dbReference>
<name>A0A5C5ZTH2_9BACT</name>
<dbReference type="AlphaFoldDB" id="A0A5C5ZTH2"/>
<keyword evidence="7" id="KW-0456">Lyase</keyword>
<dbReference type="GO" id="GO:0000272">
    <property type="term" value="P:polysaccharide catabolic process"/>
    <property type="evidence" value="ECO:0007669"/>
    <property type="project" value="UniProtKB-KW"/>
</dbReference>
<dbReference type="InterPro" id="IPR036439">
    <property type="entry name" value="Dockerin_dom_sf"/>
</dbReference>
<keyword evidence="14" id="KW-1185">Reference proteome</keyword>
<evidence type="ECO:0000256" key="11">
    <source>
        <dbReference type="ARBA" id="ARBA00025679"/>
    </source>
</evidence>
<dbReference type="GO" id="GO:0030570">
    <property type="term" value="F:pectate lyase activity"/>
    <property type="evidence" value="ECO:0007669"/>
    <property type="project" value="UniProtKB-EC"/>
</dbReference>
<keyword evidence="9" id="KW-0961">Cell wall biogenesis/degradation</keyword>
<dbReference type="PANTHER" id="PTHR42970:SF1">
    <property type="entry name" value="PECTATE LYASE C-RELATED"/>
    <property type="match status" value="1"/>
</dbReference>
<dbReference type="PROSITE" id="PS00018">
    <property type="entry name" value="EF_HAND_1"/>
    <property type="match status" value="1"/>
</dbReference>
<dbReference type="PANTHER" id="PTHR42970">
    <property type="entry name" value="PECTATE LYASE C-RELATED"/>
    <property type="match status" value="1"/>
</dbReference>
<evidence type="ECO:0000256" key="10">
    <source>
        <dbReference type="ARBA" id="ARBA00023326"/>
    </source>
</evidence>
<sequence length="795" mass="84053" precursor="true">MTSTFCYRCLPAAGLKHALLIASLLITPCSLAVAQTIKAFPQAEGFGAESAGGRGGDVYHVTKLNDDGSSGTLRHGIESAPSSGRTIVFDVGGWIDINSKLGVDTHKRNITIAGQTAPGGIGVRGHQFSVGGDDIVVRHMRFRPGKDSGRNDSVNTNNNAERVIYDHVSAGFSYDENFSVQGTNVTLQYSTVSHGLHDHSAGSLLENARSVSMHHNLYAHNGTRNPKHRVYDTLDWVNNVVYNWNSRAFYMQGTDSDGFYWTSNIDGNYFIAGPNHSGRNPLSGGSVDDYGTWWGVNAYDSDRDSDHDGQDYAFGGRGFGSVSSALSTWSDTPYPVADEIWKDASTDAAYERVLSEFGATPWDRDEVDQLLESNVINRNGSQISHENQLVAFGVSNGGFGTLGGEPAKLDSDGDGIPDAWEEKHGTNVYIANNNGDFDADGFTDLEEYLNDIAAFKAVGPIEFTGSGRYAAWQNWARRWEPSRLDEVHIDTGVATVDAVGQKAGTLRIGSATGTSAELGVASGWLEVTDDLQVGPLGQGVVTQTGGEVRVLGGGVHIENGAYTLTGGDLATPAITQGAGGAFTFSGGRLKTGVVGFDLQNEGGAFSPVDASTVSSVGQALVQGDLTLTAGVLEIEIASDDLSDSLAVDGLATLGGSLEVAFARGYSPESGSWLLMTAAEGFAGAFAELPTGFAVRQQGSELFLELGVETLTGDYNGDGVVGAADFTVWRDSYLQNVPAGSGADGDGNGVVNELDYVLWVQHFGDTLDEPSASVPEPTALGLAVMGLLAARRRFRR</sequence>
<dbReference type="RefSeq" id="WP_146397466.1">
    <property type="nucleotide sequence ID" value="NZ_SJPQ01000001.1"/>
</dbReference>
<proteinExistence type="inferred from homology"/>
<reference evidence="13 14" key="1">
    <citation type="submission" date="2019-02" db="EMBL/GenBank/DDBJ databases">
        <title>Deep-cultivation of Planctomycetes and their phenomic and genomic characterization uncovers novel biology.</title>
        <authorList>
            <person name="Wiegand S."/>
            <person name="Jogler M."/>
            <person name="Boedeker C."/>
            <person name="Pinto D."/>
            <person name="Vollmers J."/>
            <person name="Rivas-Marin E."/>
            <person name="Kohn T."/>
            <person name="Peeters S.H."/>
            <person name="Heuer A."/>
            <person name="Rast P."/>
            <person name="Oberbeckmann S."/>
            <person name="Bunk B."/>
            <person name="Jeske O."/>
            <person name="Meyerdierks A."/>
            <person name="Storesund J.E."/>
            <person name="Kallscheuer N."/>
            <person name="Luecker S."/>
            <person name="Lage O.M."/>
            <person name="Pohl T."/>
            <person name="Merkel B.J."/>
            <person name="Hornburger P."/>
            <person name="Mueller R.-W."/>
            <person name="Bruemmer F."/>
            <person name="Labrenz M."/>
            <person name="Spormann A.M."/>
            <person name="Op Den Camp H."/>
            <person name="Overmann J."/>
            <person name="Amann R."/>
            <person name="Jetten M.S.M."/>
            <person name="Mascher T."/>
            <person name="Medema M.H."/>
            <person name="Devos D.P."/>
            <person name="Kaster A.-K."/>
            <person name="Ovreas L."/>
            <person name="Rohde M."/>
            <person name="Galperin M.Y."/>
            <person name="Jogler C."/>
        </authorList>
    </citation>
    <scope>NUCLEOTIDE SEQUENCE [LARGE SCALE GENOMIC DNA]</scope>
    <source>
        <strain evidence="13 14">Mal64</strain>
    </source>
</reference>
<gene>
    <name evidence="13" type="ORF">Mal64_09070</name>
</gene>
<dbReference type="GO" id="GO:0046872">
    <property type="term" value="F:metal ion binding"/>
    <property type="evidence" value="ECO:0007669"/>
    <property type="project" value="UniProtKB-KW"/>
</dbReference>
<keyword evidence="5" id="KW-0479">Metal-binding</keyword>
<evidence type="ECO:0000256" key="8">
    <source>
        <dbReference type="ARBA" id="ARBA00023277"/>
    </source>
</evidence>
<feature type="chain" id="PRO_5023055565" description="Probable pectate lyase C" evidence="12">
    <location>
        <begin position="35"/>
        <end position="795"/>
    </location>
</feature>
<keyword evidence="8" id="KW-0119">Carbohydrate metabolism</keyword>
<comment type="function">
    <text evidence="11">Pectinolytic enzyme consist of four classes of enzymes: pectin lyase, polygalacturonase, pectin methylesterase and rhamnogalacturonase. Among pectinolytic enzymes, pectin lyase is the most important in depolymerization of pectin, since it cleaves internal glycosidic bonds of highly methylated pectins. Favors pectate, the anion, over pectin, the methyl ester.</text>
</comment>
<dbReference type="GO" id="GO:0071555">
    <property type="term" value="P:cell wall organization"/>
    <property type="evidence" value="ECO:0007669"/>
    <property type="project" value="UniProtKB-KW"/>
</dbReference>
<evidence type="ECO:0000256" key="4">
    <source>
        <dbReference type="ARBA" id="ARBA00016512"/>
    </source>
</evidence>
<evidence type="ECO:0000256" key="9">
    <source>
        <dbReference type="ARBA" id="ARBA00023316"/>
    </source>
</evidence>
<dbReference type="EC" id="4.2.2.2" evidence="3"/>
<dbReference type="OrthoDB" id="233439at2"/>
<comment type="caution">
    <text evidence="13">The sequence shown here is derived from an EMBL/GenBank/DDBJ whole genome shotgun (WGS) entry which is preliminary data.</text>
</comment>
<keyword evidence="10" id="KW-0624">Polysaccharide degradation</keyword>
<evidence type="ECO:0000256" key="2">
    <source>
        <dbReference type="ARBA" id="ARBA00010980"/>
    </source>
</evidence>
<evidence type="ECO:0000256" key="6">
    <source>
        <dbReference type="ARBA" id="ARBA00023180"/>
    </source>
</evidence>
<dbReference type="InterPro" id="IPR011050">
    <property type="entry name" value="Pectin_lyase_fold/virulence"/>
</dbReference>
<evidence type="ECO:0000256" key="7">
    <source>
        <dbReference type="ARBA" id="ARBA00023239"/>
    </source>
</evidence>
<keyword evidence="6" id="KW-0325">Glycoprotein</keyword>
<dbReference type="SUPFAM" id="SSF63446">
    <property type="entry name" value="Type I dockerin domain"/>
    <property type="match status" value="1"/>
</dbReference>
<organism evidence="13 14">
    <name type="scientific">Pseudobythopirellula maris</name>
    <dbReference type="NCBI Taxonomy" id="2527991"/>
    <lineage>
        <taxon>Bacteria</taxon>
        <taxon>Pseudomonadati</taxon>
        <taxon>Planctomycetota</taxon>
        <taxon>Planctomycetia</taxon>
        <taxon>Pirellulales</taxon>
        <taxon>Lacipirellulaceae</taxon>
        <taxon>Pseudobythopirellula</taxon>
    </lineage>
</organism>